<name>A0A9W4X1R1_9GLOM</name>
<dbReference type="Proteomes" id="UP001153678">
    <property type="component" value="Unassembled WGS sequence"/>
</dbReference>
<protein>
    <submittedName>
        <fullName evidence="1">1648_t:CDS:1</fullName>
    </submittedName>
</protein>
<comment type="caution">
    <text evidence="1">The sequence shown here is derived from an EMBL/GenBank/DDBJ whole genome shotgun (WGS) entry which is preliminary data.</text>
</comment>
<proteinExistence type="predicted"/>
<organism evidence="1 2">
    <name type="scientific">Funneliformis geosporum</name>
    <dbReference type="NCBI Taxonomy" id="1117311"/>
    <lineage>
        <taxon>Eukaryota</taxon>
        <taxon>Fungi</taxon>
        <taxon>Fungi incertae sedis</taxon>
        <taxon>Mucoromycota</taxon>
        <taxon>Glomeromycotina</taxon>
        <taxon>Glomeromycetes</taxon>
        <taxon>Glomerales</taxon>
        <taxon>Glomeraceae</taxon>
        <taxon>Funneliformis</taxon>
    </lineage>
</organism>
<gene>
    <name evidence="1" type="ORF">FWILDA_LOCUS13776</name>
</gene>
<accession>A0A9W4X1R1</accession>
<dbReference type="EMBL" id="CAMKVN010005429">
    <property type="protein sequence ID" value="CAI2188828.1"/>
    <property type="molecule type" value="Genomic_DNA"/>
</dbReference>
<keyword evidence="2" id="KW-1185">Reference proteome</keyword>
<reference evidence="1" key="1">
    <citation type="submission" date="2022-08" db="EMBL/GenBank/DDBJ databases">
        <authorList>
            <person name="Kallberg Y."/>
            <person name="Tangrot J."/>
            <person name="Rosling A."/>
        </authorList>
    </citation>
    <scope>NUCLEOTIDE SEQUENCE</scope>
    <source>
        <strain evidence="1">Wild A</strain>
    </source>
</reference>
<feature type="non-terminal residue" evidence="1">
    <location>
        <position position="59"/>
    </location>
</feature>
<dbReference type="AlphaFoldDB" id="A0A9W4X1R1"/>
<evidence type="ECO:0000313" key="2">
    <source>
        <dbReference type="Proteomes" id="UP001153678"/>
    </source>
</evidence>
<evidence type="ECO:0000313" key="1">
    <source>
        <dbReference type="EMBL" id="CAI2188828.1"/>
    </source>
</evidence>
<sequence length="59" mass="6826">CIRNIWADEIQRIGIPIFIPNAFFDMNSATKLRLYFPIIVVSQANSRRKIGDNEFPAFP</sequence>